<feature type="domain" description="Response regulatory" evidence="2">
    <location>
        <begin position="493"/>
        <end position="632"/>
    </location>
</feature>
<name>A0A2N9GVS0_FAGSY</name>
<dbReference type="GO" id="GO:0000160">
    <property type="term" value="P:phosphorelay signal transduction system"/>
    <property type="evidence" value="ECO:0007669"/>
    <property type="project" value="InterPro"/>
</dbReference>
<gene>
    <name evidence="3" type="ORF">FSB_LOCUS31490</name>
</gene>
<dbReference type="InterPro" id="IPR006912">
    <property type="entry name" value="Harbinger_derived_prot"/>
</dbReference>
<accession>A0A2N9GVS0</accession>
<protein>
    <recommendedName>
        <fullName evidence="2">Response regulatory domain-containing protein</fullName>
    </recommendedName>
</protein>
<evidence type="ECO:0000313" key="3">
    <source>
        <dbReference type="EMBL" id="SPD03608.1"/>
    </source>
</evidence>
<dbReference type="InterPro" id="IPR026960">
    <property type="entry name" value="RVT-Znf"/>
</dbReference>
<keyword evidence="1" id="KW-0597">Phosphoprotein</keyword>
<dbReference type="PANTHER" id="PTHR47150">
    <property type="entry name" value="OS12G0169200 PROTEIN"/>
    <property type="match status" value="1"/>
</dbReference>
<reference evidence="3" key="1">
    <citation type="submission" date="2018-02" db="EMBL/GenBank/DDBJ databases">
        <authorList>
            <person name="Cohen D.B."/>
            <person name="Kent A.D."/>
        </authorList>
    </citation>
    <scope>NUCLEOTIDE SEQUENCE</scope>
</reference>
<organism evidence="3">
    <name type="scientific">Fagus sylvatica</name>
    <name type="common">Beechnut</name>
    <dbReference type="NCBI Taxonomy" id="28930"/>
    <lineage>
        <taxon>Eukaryota</taxon>
        <taxon>Viridiplantae</taxon>
        <taxon>Streptophyta</taxon>
        <taxon>Embryophyta</taxon>
        <taxon>Tracheophyta</taxon>
        <taxon>Spermatophyta</taxon>
        <taxon>Magnoliopsida</taxon>
        <taxon>eudicotyledons</taxon>
        <taxon>Gunneridae</taxon>
        <taxon>Pentapetalae</taxon>
        <taxon>rosids</taxon>
        <taxon>fabids</taxon>
        <taxon>Fagales</taxon>
        <taxon>Fagaceae</taxon>
        <taxon>Fagus</taxon>
    </lineage>
</organism>
<dbReference type="AlphaFoldDB" id="A0A2N9GVS0"/>
<dbReference type="Gene3D" id="3.40.50.2300">
    <property type="match status" value="1"/>
</dbReference>
<evidence type="ECO:0000259" key="2">
    <source>
        <dbReference type="PROSITE" id="PS50110"/>
    </source>
</evidence>
<dbReference type="InterPro" id="IPR011006">
    <property type="entry name" value="CheY-like_superfamily"/>
</dbReference>
<proteinExistence type="predicted"/>
<dbReference type="SUPFAM" id="SSF52172">
    <property type="entry name" value="CheY-like"/>
    <property type="match status" value="1"/>
</dbReference>
<evidence type="ECO:0000256" key="1">
    <source>
        <dbReference type="PROSITE-ProRule" id="PRU00169"/>
    </source>
</evidence>
<dbReference type="PANTHER" id="PTHR47150:SF7">
    <property type="entry name" value="NUCLEASE"/>
    <property type="match status" value="1"/>
</dbReference>
<feature type="modified residue" description="4-aspartylphosphate" evidence="1">
    <location>
        <position position="557"/>
    </location>
</feature>
<dbReference type="Pfam" id="PF13966">
    <property type="entry name" value="zf-RVT"/>
    <property type="match status" value="1"/>
</dbReference>
<dbReference type="PROSITE" id="PS50110">
    <property type="entry name" value="RESPONSE_REGULATORY"/>
    <property type="match status" value="1"/>
</dbReference>
<dbReference type="InterPro" id="IPR001789">
    <property type="entry name" value="Sig_transdc_resp-reg_receiver"/>
</dbReference>
<dbReference type="EMBL" id="OIVN01002435">
    <property type="protein sequence ID" value="SPD03608.1"/>
    <property type="molecule type" value="Genomic_DNA"/>
</dbReference>
<sequence length="999" mass="114248">MDRHPIFDIIANDSSSSSDDEMEMILRFAIEEERLNSGGGSRPRRRRTFIPRDFVQATERIIRDYFAEPPLYPPNIFRRRFRMSRSLFLRIKSTLEATEPYFVQRRNAAGKLGLSSIQKMTAAIRMLAYGTTADLCDEYVSIGETTAMKCVKKFVKAVISNFSEEYLRSPTNNDIARLLALGESRGFPGMLGSIDCMHWKWKNCPTAWQGNFTGHIHEPTIILEAVASYDLWIWHAFFGLPGSHNDINVLERSSVFTELAEGRAPLVNYSINGNNYTMGYYLADGIYPTWSTFVKTIPSPRGPKKTHFAKKQEEARKDVERAFGVLQSRFAIVRGPARFFQIETLKDIMTACIILHNMIIEDERHIDEVERGDYQQFNETTLDPVSHAPTLEFMDFIQPQSSRLDWDVQATVLVHTSLIQATGLVYQSPGSYRNSWAVEWDSFSHLDPVAWTPDAGAWIRQKLLGSRLGQFKSPGSRIQSPGPLMQAPGSDRNSWAVDWDMDDNLIDRKLIEKLLINSCKVTTAENGRRALEILGLGDNQHNTLKGRASKVNLIITDYCMPGMTGYELLKRVKPNPKASWIWRTIMSQDNPKLRQATWRVGRGHNIPINHPDWFKFKPNAPPHIQDQIKSVADLIDQQTATWKINLINQLYDRTESDQIMSISIPVVENNAAPDKLIWPHSLNGDYQVKKAYEILTQYDNVSTPSSSNNTHSTVWKHLWKIKLPQKILTFTWKILNHSLPVKGELNRRGIHCNRECVMCNNDIETQDHLFLHCHFARAVWFGAGIPILHITQAETTVDIWIKNLIKQYTAADNDYYNLKRILIILWFLQNYSNNAGKNGRAGYKVKTTAWKPDSNWQVIITTAADSTKNSARYGIAYMGKIRHGQVVFVGCKTTTTQDSRIARLLAIRESILSASKLGFQRLIILTEDRGIEHMWERNNLCRWQLSTILQDIKNLQHQHHLSLTIKTTPVAVIKESKSMALTASSTFLDVYCEHSMCRP</sequence>
<dbReference type="Pfam" id="PF04827">
    <property type="entry name" value="Plant_tran"/>
    <property type="match status" value="1"/>
</dbReference>